<feature type="compositionally biased region" description="Acidic residues" evidence="6">
    <location>
        <begin position="24"/>
        <end position="51"/>
    </location>
</feature>
<reference evidence="7" key="1">
    <citation type="submission" date="2015-07" db="EMBL/GenBank/DDBJ databases">
        <title>MeaNS - Measles Nucleotide Surveillance Program.</title>
        <authorList>
            <person name="Tran T."/>
            <person name="Druce J."/>
        </authorList>
    </citation>
    <scope>NUCLEOTIDE SEQUENCE</scope>
    <source>
        <strain evidence="7">UCB-OBI-ISO-001</strain>
        <tissue evidence="7">Gonad</tissue>
    </source>
</reference>
<feature type="region of interest" description="Disordered" evidence="6">
    <location>
        <begin position="467"/>
        <end position="493"/>
    </location>
</feature>
<sequence>MSQEQLNEPEELQEVQEKEAVVGIEDEKEEGEEEREEEGEQGEGEEEDEGEDLLIYNEDLPVYSLDARHNLTEPINAMLNMNQPPSRSSSRGSRIFAEQTFLTAKEEQDLRNAKAFLMTASTKTGENLYDHLCDVLTEILSERHVDAVDTFEDISKNIKKYRFQPIKDTLQDMADPSLEMALAKIETKLLVKVDDEVDEREEEVESPLPNIMETAFYFEQCGIGIGREELFRVWVAMKHLVDSNPVQHVRFWGKILGTEQNYYIVETEYREGDQAEEEEDDEGEPEVAEAPKETAEEAEDEEAIVEDRVPKIDYKPPPPIPKEDKGSGTNKKTYFVCNEPGKPWIRLPLVNPIQIVIARQIKKYFTGRLDAPIITYPPFPGNEMNYLRAQIARISAGTQASIMGYYQFDEEEEEEEEGEVRDTYIENIDFDGLTMRELCESLNNWVHHTLHILPQGRCKWFNATAKTEEEIEEDEEEEREEMEEPQPEIGPPLLTPLSEDISLNGIIPWTLSASSSLIPQYAVAVLKSNLWPGASTFSTSRKFENIYLGWGHKAAAENYTPPLIPAPMEEYLDGPEVIEIDDPSPEQEAALRAEQQANAAAEEELEEEEEEEEEEA</sequence>
<organism evidence="7">
    <name type="scientific">Octopus bimaculoides</name>
    <name type="common">California two-spotted octopus</name>
    <dbReference type="NCBI Taxonomy" id="37653"/>
    <lineage>
        <taxon>Eukaryota</taxon>
        <taxon>Metazoa</taxon>
        <taxon>Spiralia</taxon>
        <taxon>Lophotrochozoa</taxon>
        <taxon>Mollusca</taxon>
        <taxon>Cephalopoda</taxon>
        <taxon>Coleoidea</taxon>
        <taxon>Octopodiformes</taxon>
        <taxon>Octopoda</taxon>
        <taxon>Incirrata</taxon>
        <taxon>Octopodidae</taxon>
        <taxon>Octopus</taxon>
    </lineage>
</organism>
<feature type="compositionally biased region" description="Acidic residues" evidence="6">
    <location>
        <begin position="576"/>
        <end position="585"/>
    </location>
</feature>
<dbReference type="GO" id="GO:0035082">
    <property type="term" value="P:axoneme assembly"/>
    <property type="evidence" value="ECO:0007669"/>
    <property type="project" value="TreeGrafter"/>
</dbReference>
<evidence type="ECO:0000256" key="1">
    <source>
        <dbReference type="ARBA" id="ARBA00004430"/>
    </source>
</evidence>
<evidence type="ECO:0000313" key="7">
    <source>
        <dbReference type="EMBL" id="KOF87996.1"/>
    </source>
</evidence>
<evidence type="ECO:0000256" key="5">
    <source>
        <dbReference type="ARBA" id="ARBA00023273"/>
    </source>
</evidence>
<dbReference type="PANTHER" id="PTHR13159:SF0">
    <property type="entry name" value="RADIAL SPOKE HEAD 6 HOMOLOG A"/>
    <property type="match status" value="1"/>
</dbReference>
<dbReference type="KEGG" id="obi:106870966"/>
<gene>
    <name evidence="7" type="ORF">OCBIM_22015746mg</name>
</gene>
<dbReference type="GO" id="GO:0060294">
    <property type="term" value="P:cilium movement involved in cell motility"/>
    <property type="evidence" value="ECO:0007669"/>
    <property type="project" value="InterPro"/>
</dbReference>
<dbReference type="GO" id="GO:0001534">
    <property type="term" value="C:radial spoke"/>
    <property type="evidence" value="ECO:0007669"/>
    <property type="project" value="InterPro"/>
</dbReference>
<evidence type="ECO:0000256" key="3">
    <source>
        <dbReference type="ARBA" id="ARBA00023069"/>
    </source>
</evidence>
<dbReference type="Pfam" id="PF04712">
    <property type="entry name" value="Radial_spoke"/>
    <property type="match status" value="1"/>
</dbReference>
<feature type="region of interest" description="Disordered" evidence="6">
    <location>
        <begin position="1"/>
        <end position="51"/>
    </location>
</feature>
<proteinExistence type="predicted"/>
<evidence type="ECO:0008006" key="8">
    <source>
        <dbReference type="Google" id="ProtNLM"/>
    </source>
</evidence>
<evidence type="ECO:0000256" key="4">
    <source>
        <dbReference type="ARBA" id="ARBA00023212"/>
    </source>
</evidence>
<dbReference type="InterPro" id="IPR006802">
    <property type="entry name" value="Radial_spoke"/>
</dbReference>
<keyword evidence="3" id="KW-0969">Cilium</keyword>
<feature type="compositionally biased region" description="Acidic residues" evidence="6">
    <location>
        <begin position="601"/>
        <end position="616"/>
    </location>
</feature>
<evidence type="ECO:0000256" key="6">
    <source>
        <dbReference type="SAM" id="MobiDB-lite"/>
    </source>
</evidence>
<comment type="subcellular location">
    <subcellularLocation>
        <location evidence="1">Cytoplasm</location>
        <location evidence="1">Cytoskeleton</location>
        <location evidence="1">Cilium axoneme</location>
    </subcellularLocation>
</comment>
<feature type="compositionally biased region" description="Low complexity" evidence="6">
    <location>
        <begin position="586"/>
        <end position="600"/>
    </location>
</feature>
<feature type="region of interest" description="Disordered" evidence="6">
    <location>
        <begin position="271"/>
        <end position="303"/>
    </location>
</feature>
<dbReference type="OMA" id="TYFVCND"/>
<feature type="compositionally biased region" description="Acidic residues" evidence="6">
    <location>
        <begin position="469"/>
        <end position="486"/>
    </location>
</feature>
<keyword evidence="2" id="KW-0963">Cytoplasm</keyword>
<dbReference type="OrthoDB" id="272202at2759"/>
<name>A0A0L8HFJ7_OCTBM</name>
<accession>A0A0L8HFJ7</accession>
<evidence type="ECO:0000256" key="2">
    <source>
        <dbReference type="ARBA" id="ARBA00022490"/>
    </source>
</evidence>
<keyword evidence="5" id="KW-0966">Cell projection</keyword>
<dbReference type="EMBL" id="KQ418289">
    <property type="protein sequence ID" value="KOF87996.1"/>
    <property type="molecule type" value="Genomic_DNA"/>
</dbReference>
<dbReference type="CDD" id="cd22963">
    <property type="entry name" value="DD_CrRSP4-like"/>
    <property type="match status" value="1"/>
</dbReference>
<feature type="region of interest" description="Disordered" evidence="6">
    <location>
        <begin position="576"/>
        <end position="616"/>
    </location>
</feature>
<dbReference type="PANTHER" id="PTHR13159">
    <property type="entry name" value="RADIAL SPOKEHEAD-RELATED"/>
    <property type="match status" value="1"/>
</dbReference>
<protein>
    <recommendedName>
        <fullName evidence="8">Radial spoke head protein 4 homolog A</fullName>
    </recommendedName>
</protein>
<keyword evidence="4" id="KW-0206">Cytoskeleton</keyword>
<feature type="compositionally biased region" description="Acidic residues" evidence="6">
    <location>
        <begin position="274"/>
        <end position="287"/>
    </location>
</feature>
<dbReference type="AlphaFoldDB" id="A0A0L8HFJ7"/>
<dbReference type="STRING" id="37653.A0A0L8HFJ7"/>